<name>A0A1H4C4D8_9BACT</name>
<dbReference type="Pfam" id="PF11848">
    <property type="entry name" value="DUF3368"/>
    <property type="match status" value="1"/>
</dbReference>
<evidence type="ECO:0000313" key="2">
    <source>
        <dbReference type="Proteomes" id="UP000199656"/>
    </source>
</evidence>
<reference evidence="2" key="1">
    <citation type="submission" date="2016-10" db="EMBL/GenBank/DDBJ databases">
        <authorList>
            <person name="Varghese N."/>
            <person name="Submissions S."/>
        </authorList>
    </citation>
    <scope>NUCLEOTIDE SEQUENCE [LARGE SCALE GENOMIC DNA]</scope>
    <source>
        <strain evidence="2">DSM 23920</strain>
    </source>
</reference>
<dbReference type="Proteomes" id="UP000199656">
    <property type="component" value="Unassembled WGS sequence"/>
</dbReference>
<dbReference type="OrthoDB" id="9810852at2"/>
<dbReference type="Gene3D" id="3.40.50.1010">
    <property type="entry name" value="5'-nuclease"/>
    <property type="match status" value="1"/>
</dbReference>
<keyword evidence="2" id="KW-1185">Reference proteome</keyword>
<dbReference type="SUPFAM" id="SSF88723">
    <property type="entry name" value="PIN domain-like"/>
    <property type="match status" value="1"/>
</dbReference>
<dbReference type="EMBL" id="FNRL01000009">
    <property type="protein sequence ID" value="SEA55197.1"/>
    <property type="molecule type" value="Genomic_DNA"/>
</dbReference>
<sequence>MKSTLVVTDACIFIDLFDLDLVKFFFYLEIDTHTTSAVYFELYSEQRDALEMYRKNKKLSIHNLTENDLLEIYGASYPKSLSETDKSVLHLARKLKAGILSSDKVVRNYAKSQQIEYHGMLWVFDKLVDMNILSPNNAMLKLNQLVACNFTFRNNQLLIDEIQKRLKRWNTPTTSSGTPFPGIE</sequence>
<dbReference type="InterPro" id="IPR029060">
    <property type="entry name" value="PIN-like_dom_sf"/>
</dbReference>
<evidence type="ECO:0000313" key="1">
    <source>
        <dbReference type="EMBL" id="SEA55197.1"/>
    </source>
</evidence>
<dbReference type="STRING" id="408074.SAMN05660909_02446"/>
<protein>
    <recommendedName>
        <fullName evidence="3">PIN domain-containing protein</fullName>
    </recommendedName>
</protein>
<proteinExistence type="predicted"/>
<organism evidence="1 2">
    <name type="scientific">Chitinophaga terrae</name>
    <name type="common">ex Kim and Jung 2007</name>
    <dbReference type="NCBI Taxonomy" id="408074"/>
    <lineage>
        <taxon>Bacteria</taxon>
        <taxon>Pseudomonadati</taxon>
        <taxon>Bacteroidota</taxon>
        <taxon>Chitinophagia</taxon>
        <taxon>Chitinophagales</taxon>
        <taxon>Chitinophagaceae</taxon>
        <taxon>Chitinophaga</taxon>
    </lineage>
</organism>
<accession>A0A1H4C4D8</accession>
<dbReference type="AlphaFoldDB" id="A0A1H4C4D8"/>
<evidence type="ECO:0008006" key="3">
    <source>
        <dbReference type="Google" id="ProtNLM"/>
    </source>
</evidence>
<dbReference type="InterPro" id="IPR021799">
    <property type="entry name" value="PIN-like_prokaryotic"/>
</dbReference>
<dbReference type="RefSeq" id="WP_089761964.1">
    <property type="nucleotide sequence ID" value="NZ_BKAT01000039.1"/>
</dbReference>
<gene>
    <name evidence="1" type="ORF">SAMN05660909_02446</name>
</gene>